<feature type="coiled-coil region" evidence="1">
    <location>
        <begin position="316"/>
        <end position="350"/>
    </location>
</feature>
<evidence type="ECO:0000313" key="4">
    <source>
        <dbReference type="Proteomes" id="UP000663845"/>
    </source>
</evidence>
<dbReference type="AlphaFoldDB" id="A0A815FD94"/>
<accession>A0A815FD94</accession>
<feature type="coiled-coil region" evidence="1">
    <location>
        <begin position="5"/>
        <end position="64"/>
    </location>
</feature>
<gene>
    <name evidence="2" type="ORF">JYZ213_LOCUS33544</name>
    <name evidence="3" type="ORF">OXD698_LOCUS11909</name>
</gene>
<evidence type="ECO:0008006" key="5">
    <source>
        <dbReference type="Google" id="ProtNLM"/>
    </source>
</evidence>
<dbReference type="Proteomes" id="UP000663844">
    <property type="component" value="Unassembled WGS sequence"/>
</dbReference>
<reference evidence="2" key="1">
    <citation type="submission" date="2021-02" db="EMBL/GenBank/DDBJ databases">
        <authorList>
            <person name="Nowell W R."/>
        </authorList>
    </citation>
    <scope>NUCLEOTIDE SEQUENCE</scope>
</reference>
<comment type="caution">
    <text evidence="2">The sequence shown here is derived from an EMBL/GenBank/DDBJ whole genome shotgun (WGS) entry which is preliminary data.</text>
</comment>
<name>A0A815FD94_9BILA</name>
<sequence length="446" mass="53431">MLAIKQRYYDRMKELSAQSEQLKKEKSEQTIELKPLIQDQKFDEKKLLEDIHKIDEENKTLRRENLFFSRYLVRINSNKIIETFDDYENENENEIIRDILNQVKSLNARRRLAMLKNSLNTKKGAIGWTKVSSNWGKLMFTPYILSLTEQERFAIVAYEIQQTRLEWERMSTKALAAIYTFEVSYQSIESDEFAQETLNRELRKRVEKYRANIGEEEFNSPHMQVPGELFVDRITKRIQSRMGAIGLLRVNTTRLHIRIDEINAKIRHLDDLNHRMEEVDIVSQRTRKIANSEIYEKVDKEYRIEKLSQYPLFRRLQDDKESLNEQEIHINDMEKKCESLQYLLERTNNEIYGIQRECDLILKENNCLKIRIEDVMKVPTITEYAHVIKQRKVLEQEIDIWTQRVRIAEALLLQFKKQQQQKPSERLPPLRTINLDKQLSIRTFNT</sequence>
<dbReference type="EMBL" id="CAJNOG010000639">
    <property type="protein sequence ID" value="CAF1323557.1"/>
    <property type="molecule type" value="Genomic_DNA"/>
</dbReference>
<evidence type="ECO:0000313" key="2">
    <source>
        <dbReference type="EMBL" id="CAF1323557.1"/>
    </source>
</evidence>
<evidence type="ECO:0000256" key="1">
    <source>
        <dbReference type="SAM" id="Coils"/>
    </source>
</evidence>
<dbReference type="EMBL" id="CAJOAZ010000678">
    <property type="protein sequence ID" value="CAF3695495.1"/>
    <property type="molecule type" value="Genomic_DNA"/>
</dbReference>
<evidence type="ECO:0000313" key="3">
    <source>
        <dbReference type="EMBL" id="CAF3695495.1"/>
    </source>
</evidence>
<proteinExistence type="predicted"/>
<organism evidence="2 4">
    <name type="scientific">Adineta steineri</name>
    <dbReference type="NCBI Taxonomy" id="433720"/>
    <lineage>
        <taxon>Eukaryota</taxon>
        <taxon>Metazoa</taxon>
        <taxon>Spiralia</taxon>
        <taxon>Gnathifera</taxon>
        <taxon>Rotifera</taxon>
        <taxon>Eurotatoria</taxon>
        <taxon>Bdelloidea</taxon>
        <taxon>Adinetida</taxon>
        <taxon>Adinetidae</taxon>
        <taxon>Adineta</taxon>
    </lineage>
</organism>
<keyword evidence="1" id="KW-0175">Coiled coil</keyword>
<dbReference type="Proteomes" id="UP000663845">
    <property type="component" value="Unassembled WGS sequence"/>
</dbReference>
<protein>
    <recommendedName>
        <fullName evidence="5">DUF4201 domain-containing protein</fullName>
    </recommendedName>
</protein>